<dbReference type="OrthoDB" id="3524430at2759"/>
<dbReference type="AlphaFoldDB" id="A0A8A3PC50"/>
<dbReference type="Proteomes" id="UP000672032">
    <property type="component" value="Chromosome 3"/>
</dbReference>
<keyword evidence="3" id="KW-1185">Reference proteome</keyword>
<gene>
    <name evidence="2" type="ORF">DSL72_002250</name>
</gene>
<proteinExistence type="predicted"/>
<evidence type="ECO:0000256" key="1">
    <source>
        <dbReference type="SAM" id="MobiDB-lite"/>
    </source>
</evidence>
<dbReference type="EMBL" id="CP063407">
    <property type="protein sequence ID" value="QSZ32671.1"/>
    <property type="molecule type" value="Genomic_DNA"/>
</dbReference>
<feature type="region of interest" description="Disordered" evidence="1">
    <location>
        <begin position="85"/>
        <end position="117"/>
    </location>
</feature>
<organism evidence="2 3">
    <name type="scientific">Monilinia vaccinii-corymbosi</name>
    <dbReference type="NCBI Taxonomy" id="61207"/>
    <lineage>
        <taxon>Eukaryota</taxon>
        <taxon>Fungi</taxon>
        <taxon>Dikarya</taxon>
        <taxon>Ascomycota</taxon>
        <taxon>Pezizomycotina</taxon>
        <taxon>Leotiomycetes</taxon>
        <taxon>Helotiales</taxon>
        <taxon>Sclerotiniaceae</taxon>
        <taxon>Monilinia</taxon>
    </lineage>
</organism>
<feature type="compositionally biased region" description="Basic residues" evidence="1">
    <location>
        <begin position="97"/>
        <end position="106"/>
    </location>
</feature>
<sequence>MTGINSGSDKPLPKLPMIASYMNFPCGHQRPCEVSRRDRETRDPDFNQGGFVVYESPNDCSSCKGEDHLQDDRSHKLGFETELPDTLHSTAPEGKQNRRKKVKKLGKLILGSLKKKT</sequence>
<feature type="compositionally biased region" description="Low complexity" evidence="1">
    <location>
        <begin position="107"/>
        <end position="117"/>
    </location>
</feature>
<reference evidence="2" key="1">
    <citation type="submission" date="2020-10" db="EMBL/GenBank/DDBJ databases">
        <title>Genome Sequence of Monilinia vaccinii-corymbosi Sheds Light on Mummy Berry Disease Infection of Blueberry and Mating Type.</title>
        <authorList>
            <person name="Yow A.G."/>
            <person name="Zhang Y."/>
            <person name="Bansal K."/>
            <person name="Eacker S.M."/>
            <person name="Sullivan S."/>
            <person name="Liachko I."/>
            <person name="Cubeta M.A."/>
            <person name="Rollins J.A."/>
            <person name="Ashrafi H."/>
        </authorList>
    </citation>
    <scope>NUCLEOTIDE SEQUENCE</scope>
    <source>
        <strain evidence="2">RL-1</strain>
    </source>
</reference>
<evidence type="ECO:0000313" key="2">
    <source>
        <dbReference type="EMBL" id="QSZ32671.1"/>
    </source>
</evidence>
<protein>
    <submittedName>
        <fullName evidence="2">Uncharacterized protein</fullName>
    </submittedName>
</protein>
<evidence type="ECO:0000313" key="3">
    <source>
        <dbReference type="Proteomes" id="UP000672032"/>
    </source>
</evidence>
<name>A0A8A3PC50_9HELO</name>
<accession>A0A8A3PC50</accession>